<protein>
    <submittedName>
        <fullName evidence="1">Uncharacterized protein</fullName>
    </submittedName>
</protein>
<reference evidence="1 2" key="1">
    <citation type="submission" date="2020-01" db="EMBL/GenBank/DDBJ databases">
        <authorList>
            <consortium name="DOE Joint Genome Institute"/>
            <person name="Haridas S."/>
            <person name="Albert R."/>
            <person name="Binder M."/>
            <person name="Bloem J."/>
            <person name="Labutti K."/>
            <person name="Salamov A."/>
            <person name="Andreopoulos B."/>
            <person name="Baker S.E."/>
            <person name="Barry K."/>
            <person name="Bills G."/>
            <person name="Bluhm B.H."/>
            <person name="Cannon C."/>
            <person name="Castanera R."/>
            <person name="Culley D.E."/>
            <person name="Daum C."/>
            <person name="Ezra D."/>
            <person name="Gonzalez J.B."/>
            <person name="Henrissat B."/>
            <person name="Kuo A."/>
            <person name="Liang C."/>
            <person name="Lipzen A."/>
            <person name="Lutzoni F."/>
            <person name="Magnuson J."/>
            <person name="Mondo S."/>
            <person name="Nolan M."/>
            <person name="Ohm R."/>
            <person name="Pangilinan J."/>
            <person name="Park H.-J.H."/>
            <person name="Ramirez L."/>
            <person name="Alfaro M."/>
            <person name="Sun H."/>
            <person name="Tritt A."/>
            <person name="Yoshinaga Y."/>
            <person name="Zwiers L.-H.L."/>
            <person name="Turgeon B.G."/>
            <person name="Goodwin S.B."/>
            <person name="Spatafora J.W."/>
            <person name="Crous P.W."/>
            <person name="Grigoriev I.V."/>
        </authorList>
    </citation>
    <scope>NUCLEOTIDE SEQUENCE [LARGE SCALE GENOMIC DNA]</scope>
    <source>
        <strain evidence="1 2">CBS 611.86</strain>
    </source>
</reference>
<keyword evidence="2" id="KW-1185">Reference proteome</keyword>
<dbReference type="AlphaFoldDB" id="A0A7C8MP79"/>
<dbReference type="EMBL" id="JAADJZ010000011">
    <property type="protein sequence ID" value="KAF2871745.1"/>
    <property type="molecule type" value="Genomic_DNA"/>
</dbReference>
<comment type="caution">
    <text evidence="1">The sequence shown here is derived from an EMBL/GenBank/DDBJ whole genome shotgun (WGS) entry which is preliminary data.</text>
</comment>
<gene>
    <name evidence="1" type="ORF">BDV95DRAFT_48198</name>
</gene>
<proteinExistence type="predicted"/>
<accession>A0A7C8MP79</accession>
<evidence type="ECO:0000313" key="1">
    <source>
        <dbReference type="EMBL" id="KAF2871745.1"/>
    </source>
</evidence>
<name>A0A7C8MP79_9PLEO</name>
<dbReference type="Proteomes" id="UP000481861">
    <property type="component" value="Unassembled WGS sequence"/>
</dbReference>
<evidence type="ECO:0000313" key="2">
    <source>
        <dbReference type="Proteomes" id="UP000481861"/>
    </source>
</evidence>
<sequence>MRTSRYGYLYATHRLRASDSGQRLYTHVQQRGRFCGRLVTLLSGVLFPCCRVVYTNTQQRNSRGFLPCGQLQHTLRLEICWIIRLDGSRYPICAQLLTLSVWPTEPDPWTFRGMPWNAAFNSRKSVNHLELTCCRSTSRSARTELSNTRSASCCPMALNGEQHVHTCAPPHRLHPRSSTTI</sequence>
<organism evidence="1 2">
    <name type="scientific">Massariosphaeria phaeospora</name>
    <dbReference type="NCBI Taxonomy" id="100035"/>
    <lineage>
        <taxon>Eukaryota</taxon>
        <taxon>Fungi</taxon>
        <taxon>Dikarya</taxon>
        <taxon>Ascomycota</taxon>
        <taxon>Pezizomycotina</taxon>
        <taxon>Dothideomycetes</taxon>
        <taxon>Pleosporomycetidae</taxon>
        <taxon>Pleosporales</taxon>
        <taxon>Pleosporales incertae sedis</taxon>
        <taxon>Massariosphaeria</taxon>
    </lineage>
</organism>